<dbReference type="Gene3D" id="2.130.10.10">
    <property type="entry name" value="YVTN repeat-like/Quinoprotein amine dehydrogenase"/>
    <property type="match status" value="2"/>
</dbReference>
<reference evidence="8 9" key="1">
    <citation type="journal article" date="2021" name="Int. J. Syst. Evol. Microbiol.">
        <title>Novosphingobium decolorationis sp. nov., an aniline blue-decolourizing bacterium isolated from East Pacific sediment.</title>
        <authorList>
            <person name="Chen X."/>
            <person name="Dong B."/>
            <person name="Chen T."/>
            <person name="Ren N."/>
            <person name="Wang J."/>
            <person name="Xu Y."/>
            <person name="Yang J."/>
            <person name="Zhu S."/>
            <person name="Chen J."/>
        </authorList>
    </citation>
    <scope>NUCLEOTIDE SEQUENCE [LARGE SCALE GENOMIC DNA]</scope>
    <source>
        <strain evidence="8 9">502str22</strain>
    </source>
</reference>
<evidence type="ECO:0000256" key="2">
    <source>
        <dbReference type="ARBA" id="ARBA00022801"/>
    </source>
</evidence>
<dbReference type="EMBL" id="CP054856">
    <property type="protein sequence ID" value="QVM85154.1"/>
    <property type="molecule type" value="Genomic_DNA"/>
</dbReference>
<evidence type="ECO:0008006" key="10">
    <source>
        <dbReference type="Google" id="ProtNLM"/>
    </source>
</evidence>
<sequence length="757" mass="80829">MAWGKARRAAFYALTLPLAGAALAASVGPVLARSERAESASYDWQHVRVGGGGFTPGIIFSPIEKGLAYLRSDMGGAYRWDAKAERWVQLLDGVSEGSFMGIESVAADPVDAGTVYLAAGMHKGGAAAIFRSRDYGANWARSDVPFAMGGNEDGRGLGERLAIDPSDNQRLFFGSRHQGLWQSEDAGANWRKVDAFPLEGLGIPEGRRATHGGLSFVVFDPAVKGRVFVGNADPEGAHLYRSEDGGQTWQAVAGGPGRGLLAVKAVVGSDHVLTVTLCDAIGPNGITRGAVWRFDPARESWQDVTPQKGLNAPVGGYMGVAVSAQDPATLAVSTVDRGNPVDTVWLSHDAGAHWEALWTRSVRDVSATPFLDFGAKANFGHWIAGLAIDPYDAGHAAYVTGATVYATDELDADGTMHWQPWTKGVEQTAIITMVSPTGGAHLISGFGDIGGFRHDDFAVSPATQHVNPFLSNTNTLDYAGDAPQILVRSGNTHARTVPDTSLAWSQDGGTNWMPLYVPEGERHADGSPLPEETGNAAITVSADGSTFLVETDEPQYSRDHGASWDAVEGLPSRVRVTSDKRDARRFYAIDFANNRIVRSYDGGAHFMEAGGHGLPGDLSPAYSANREAPAPILADPNRAGNLWLQLGGDLWHSPDFGENWDRTGGDLDVERYGLGKGASDADVPALYALGTKQGVRAIWRSLDGGANWQRINDDKHQWGLRIRMVTGDPRLFGRVYIATDGRGIVYGDPKSGAGERK</sequence>
<feature type="chain" id="PRO_5045148136" description="Cellulase" evidence="7">
    <location>
        <begin position="25"/>
        <end position="757"/>
    </location>
</feature>
<keyword evidence="3" id="KW-0119">Carbohydrate metabolism</keyword>
<name>A0ABX8E805_9SPHN</name>
<keyword evidence="5" id="KW-0624">Polysaccharide degradation</keyword>
<dbReference type="PANTHER" id="PTHR43739">
    <property type="entry name" value="XYLOGLUCANASE (EUROFUNG)"/>
    <property type="match status" value="1"/>
</dbReference>
<proteinExistence type="inferred from homology"/>
<accession>A0ABX8E805</accession>
<evidence type="ECO:0000313" key="9">
    <source>
        <dbReference type="Proteomes" id="UP000677126"/>
    </source>
</evidence>
<keyword evidence="1 7" id="KW-0732">Signal</keyword>
<dbReference type="InterPro" id="IPR052025">
    <property type="entry name" value="Xyloglucanase_GH74"/>
</dbReference>
<evidence type="ECO:0000256" key="7">
    <source>
        <dbReference type="SAM" id="SignalP"/>
    </source>
</evidence>
<evidence type="ECO:0000256" key="6">
    <source>
        <dbReference type="ARBA" id="ARBA00037986"/>
    </source>
</evidence>
<organism evidence="8 9">
    <name type="scientific">Novosphingobium decolorationis</name>
    <dbReference type="NCBI Taxonomy" id="2698673"/>
    <lineage>
        <taxon>Bacteria</taxon>
        <taxon>Pseudomonadati</taxon>
        <taxon>Pseudomonadota</taxon>
        <taxon>Alphaproteobacteria</taxon>
        <taxon>Sphingomonadales</taxon>
        <taxon>Sphingomonadaceae</taxon>
        <taxon>Novosphingobium</taxon>
    </lineage>
</organism>
<keyword evidence="4" id="KW-0326">Glycosidase</keyword>
<evidence type="ECO:0000256" key="5">
    <source>
        <dbReference type="ARBA" id="ARBA00023326"/>
    </source>
</evidence>
<keyword evidence="9" id="KW-1185">Reference proteome</keyword>
<dbReference type="InterPro" id="IPR015943">
    <property type="entry name" value="WD40/YVTN_repeat-like_dom_sf"/>
</dbReference>
<dbReference type="Proteomes" id="UP000677126">
    <property type="component" value="Chromosome"/>
</dbReference>
<gene>
    <name evidence="8" type="ORF">HT578_16935</name>
</gene>
<dbReference type="CDD" id="cd15482">
    <property type="entry name" value="Sialidase_non-viral"/>
    <property type="match status" value="1"/>
</dbReference>
<evidence type="ECO:0000256" key="1">
    <source>
        <dbReference type="ARBA" id="ARBA00022729"/>
    </source>
</evidence>
<protein>
    <recommendedName>
        <fullName evidence="10">Cellulase</fullName>
    </recommendedName>
</protein>
<evidence type="ECO:0000313" key="8">
    <source>
        <dbReference type="EMBL" id="QVM85154.1"/>
    </source>
</evidence>
<evidence type="ECO:0000256" key="4">
    <source>
        <dbReference type="ARBA" id="ARBA00023295"/>
    </source>
</evidence>
<feature type="signal peptide" evidence="7">
    <location>
        <begin position="1"/>
        <end position="24"/>
    </location>
</feature>
<dbReference type="SUPFAM" id="SSF110296">
    <property type="entry name" value="Oligoxyloglucan reducing end-specific cellobiohydrolase"/>
    <property type="match status" value="2"/>
</dbReference>
<keyword evidence="2" id="KW-0378">Hydrolase</keyword>
<dbReference type="PANTHER" id="PTHR43739:SF2">
    <property type="entry name" value="OLIGOXYLOGLUCAN-REDUCING END-SPECIFIC XYLOGLUCANASE-RELATED"/>
    <property type="match status" value="1"/>
</dbReference>
<comment type="similarity">
    <text evidence="6">Belongs to the glycosyl hydrolase 74 family.</text>
</comment>
<evidence type="ECO:0000256" key="3">
    <source>
        <dbReference type="ARBA" id="ARBA00023277"/>
    </source>
</evidence>